<dbReference type="InterPro" id="IPR011701">
    <property type="entry name" value="MFS"/>
</dbReference>
<dbReference type="InterPro" id="IPR036259">
    <property type="entry name" value="MFS_trans_sf"/>
</dbReference>
<feature type="transmembrane region" description="Helical" evidence="7">
    <location>
        <begin position="419"/>
        <end position="440"/>
    </location>
</feature>
<sequence>MAISAAPEPEVTRDEKQKASVEMHMDDGDNLKRADGEGPDLLAVEDQYTKEEYHKLKRKVDKWLLPLMWVCHGIQMVDKTSIAMQAVFGLRKDTGLVGQQTVFYMAYMVFEFPSTVIMQRFKMGMSLSLYMIIWGVCVLGIGFCQNFTQLLVLRLLQGAFECSISPGFLLLVGTWYTRREHTSRSLIFGSSNAGFGVIAKLVIYGIGVATQNKTGLQPWRYISFFLGGLTILAGTICLFVLGTPAEVRWLTEEEKTMARARVIGNNTGHDTTAIKSFKYKHIYECLRDPCFWFSGINAFLGSVPNGGVTTMSSILMTTFGFTNLQAILIEIPRSVTSVVYFLIVGLVTSKKADLRLYFMLFSCFPSLAGFLGMSLLPNDPAIKWQKWACFYITVPFVLTTFLAWTLIPSNVAGRTKRTLTSSFTFVGYCVGNMAGSQIYMEKDAPRYIPGTVGCVVAHAIQIVLVIAWRLVLVRRNRTRRQKMQLDGISEEERVRRAKQFGEQDYTDFENPYFLYTL</sequence>
<comment type="caution">
    <text evidence="8">The sequence shown here is derived from an EMBL/GenBank/DDBJ whole genome shotgun (WGS) entry which is preliminary data.</text>
</comment>
<dbReference type="EMBL" id="JAGTJQ010000007">
    <property type="protein sequence ID" value="KAH7027324.1"/>
    <property type="molecule type" value="Genomic_DNA"/>
</dbReference>
<dbReference type="Pfam" id="PF07690">
    <property type="entry name" value="MFS_1"/>
    <property type="match status" value="1"/>
</dbReference>
<feature type="transmembrane region" description="Helical" evidence="7">
    <location>
        <begin position="446"/>
        <end position="472"/>
    </location>
</feature>
<dbReference type="GO" id="GO:0022857">
    <property type="term" value="F:transmembrane transporter activity"/>
    <property type="evidence" value="ECO:0007669"/>
    <property type="project" value="InterPro"/>
</dbReference>
<organism evidence="8 9">
    <name type="scientific">Microdochium trichocladiopsis</name>
    <dbReference type="NCBI Taxonomy" id="1682393"/>
    <lineage>
        <taxon>Eukaryota</taxon>
        <taxon>Fungi</taxon>
        <taxon>Dikarya</taxon>
        <taxon>Ascomycota</taxon>
        <taxon>Pezizomycotina</taxon>
        <taxon>Sordariomycetes</taxon>
        <taxon>Xylariomycetidae</taxon>
        <taxon>Xylariales</taxon>
        <taxon>Microdochiaceae</taxon>
        <taxon>Microdochium</taxon>
    </lineage>
</organism>
<dbReference type="PANTHER" id="PTHR43791">
    <property type="entry name" value="PERMEASE-RELATED"/>
    <property type="match status" value="1"/>
</dbReference>
<feature type="region of interest" description="Disordered" evidence="6">
    <location>
        <begin position="1"/>
        <end position="37"/>
    </location>
</feature>
<protein>
    <submittedName>
        <fullName evidence="8">Major facilitator superfamily transporter</fullName>
    </submittedName>
</protein>
<evidence type="ECO:0000256" key="2">
    <source>
        <dbReference type="ARBA" id="ARBA00022448"/>
    </source>
</evidence>
<reference evidence="8" key="1">
    <citation type="journal article" date="2021" name="Nat. Commun.">
        <title>Genetic determinants of endophytism in the Arabidopsis root mycobiome.</title>
        <authorList>
            <person name="Mesny F."/>
            <person name="Miyauchi S."/>
            <person name="Thiergart T."/>
            <person name="Pickel B."/>
            <person name="Atanasova L."/>
            <person name="Karlsson M."/>
            <person name="Huettel B."/>
            <person name="Barry K.W."/>
            <person name="Haridas S."/>
            <person name="Chen C."/>
            <person name="Bauer D."/>
            <person name="Andreopoulos W."/>
            <person name="Pangilinan J."/>
            <person name="LaButti K."/>
            <person name="Riley R."/>
            <person name="Lipzen A."/>
            <person name="Clum A."/>
            <person name="Drula E."/>
            <person name="Henrissat B."/>
            <person name="Kohler A."/>
            <person name="Grigoriev I.V."/>
            <person name="Martin F.M."/>
            <person name="Hacquard S."/>
        </authorList>
    </citation>
    <scope>NUCLEOTIDE SEQUENCE</scope>
    <source>
        <strain evidence="8">MPI-CAGE-CH-0230</strain>
    </source>
</reference>
<keyword evidence="4 7" id="KW-1133">Transmembrane helix</keyword>
<feature type="transmembrane region" description="Helical" evidence="7">
    <location>
        <begin position="221"/>
        <end position="241"/>
    </location>
</feature>
<dbReference type="Gene3D" id="1.20.1250.20">
    <property type="entry name" value="MFS general substrate transporter like domains"/>
    <property type="match status" value="1"/>
</dbReference>
<dbReference type="OrthoDB" id="6730379at2759"/>
<feature type="transmembrane region" description="Helical" evidence="7">
    <location>
        <begin position="127"/>
        <end position="148"/>
    </location>
</feature>
<feature type="transmembrane region" description="Helical" evidence="7">
    <location>
        <begin position="356"/>
        <end position="376"/>
    </location>
</feature>
<feature type="compositionally biased region" description="Basic and acidic residues" evidence="6">
    <location>
        <begin position="10"/>
        <end position="36"/>
    </location>
</feature>
<dbReference type="GeneID" id="70190609"/>
<keyword evidence="2" id="KW-0813">Transport</keyword>
<evidence type="ECO:0000313" key="9">
    <source>
        <dbReference type="Proteomes" id="UP000756346"/>
    </source>
</evidence>
<accession>A0A9P9BNF4</accession>
<evidence type="ECO:0000256" key="3">
    <source>
        <dbReference type="ARBA" id="ARBA00022692"/>
    </source>
</evidence>
<feature type="transmembrane region" description="Helical" evidence="7">
    <location>
        <begin position="186"/>
        <end position="209"/>
    </location>
</feature>
<evidence type="ECO:0000256" key="4">
    <source>
        <dbReference type="ARBA" id="ARBA00022989"/>
    </source>
</evidence>
<dbReference type="AlphaFoldDB" id="A0A9P9BNF4"/>
<evidence type="ECO:0000256" key="5">
    <source>
        <dbReference type="ARBA" id="ARBA00023136"/>
    </source>
</evidence>
<feature type="transmembrane region" description="Helical" evidence="7">
    <location>
        <begin position="154"/>
        <end position="174"/>
    </location>
</feature>
<dbReference type="GO" id="GO:0016020">
    <property type="term" value="C:membrane"/>
    <property type="evidence" value="ECO:0007669"/>
    <property type="project" value="UniProtKB-SubCell"/>
</dbReference>
<feature type="transmembrane region" description="Helical" evidence="7">
    <location>
        <begin position="388"/>
        <end position="407"/>
    </location>
</feature>
<name>A0A9P9BNF4_9PEZI</name>
<proteinExistence type="predicted"/>
<dbReference type="SUPFAM" id="SSF103473">
    <property type="entry name" value="MFS general substrate transporter"/>
    <property type="match status" value="1"/>
</dbReference>
<dbReference type="Proteomes" id="UP000756346">
    <property type="component" value="Unassembled WGS sequence"/>
</dbReference>
<keyword evidence="9" id="KW-1185">Reference proteome</keyword>
<evidence type="ECO:0000256" key="7">
    <source>
        <dbReference type="SAM" id="Phobius"/>
    </source>
</evidence>
<evidence type="ECO:0000256" key="1">
    <source>
        <dbReference type="ARBA" id="ARBA00004141"/>
    </source>
</evidence>
<keyword evidence="5 7" id="KW-0472">Membrane</keyword>
<dbReference type="PANTHER" id="PTHR43791:SF7">
    <property type="entry name" value="MAJOR FACILITATOR SUPERFAMILY (MFS) PROFILE DOMAIN-CONTAINING PROTEIN"/>
    <property type="match status" value="1"/>
</dbReference>
<comment type="subcellular location">
    <subcellularLocation>
        <location evidence="1">Membrane</location>
        <topology evidence="1">Multi-pass membrane protein</topology>
    </subcellularLocation>
</comment>
<dbReference type="RefSeq" id="XP_046010123.1">
    <property type="nucleotide sequence ID" value="XM_046161063.1"/>
</dbReference>
<evidence type="ECO:0000256" key="6">
    <source>
        <dbReference type="SAM" id="MobiDB-lite"/>
    </source>
</evidence>
<gene>
    <name evidence="8" type="ORF">B0I36DRAFT_385358</name>
</gene>
<keyword evidence="3 7" id="KW-0812">Transmembrane</keyword>
<evidence type="ECO:0000313" key="8">
    <source>
        <dbReference type="EMBL" id="KAH7027324.1"/>
    </source>
</evidence>